<protein>
    <submittedName>
        <fullName evidence="2">Uncharacterized protein</fullName>
    </submittedName>
</protein>
<comment type="caution">
    <text evidence="2">The sequence shown here is derived from an EMBL/GenBank/DDBJ whole genome shotgun (WGS) entry which is preliminary data.</text>
</comment>
<feature type="non-terminal residue" evidence="2">
    <location>
        <position position="53"/>
    </location>
</feature>
<dbReference type="EMBL" id="CAJOAY010022420">
    <property type="protein sequence ID" value="CAF4357182.1"/>
    <property type="molecule type" value="Genomic_DNA"/>
</dbReference>
<accession>A0A820LH12</accession>
<evidence type="ECO:0000313" key="1">
    <source>
        <dbReference type="EMBL" id="CAF1526338.1"/>
    </source>
</evidence>
<dbReference type="Proteomes" id="UP000663881">
    <property type="component" value="Unassembled WGS sequence"/>
</dbReference>
<evidence type="ECO:0000313" key="2">
    <source>
        <dbReference type="EMBL" id="CAF4357182.1"/>
    </source>
</evidence>
<organism evidence="2 3">
    <name type="scientific">Adineta steineri</name>
    <dbReference type="NCBI Taxonomy" id="433720"/>
    <lineage>
        <taxon>Eukaryota</taxon>
        <taxon>Metazoa</taxon>
        <taxon>Spiralia</taxon>
        <taxon>Gnathifera</taxon>
        <taxon>Rotifera</taxon>
        <taxon>Eurotatoria</taxon>
        <taxon>Bdelloidea</taxon>
        <taxon>Adinetida</taxon>
        <taxon>Adinetidae</taxon>
        <taxon>Adineta</taxon>
    </lineage>
</organism>
<dbReference type="Proteomes" id="UP000663891">
    <property type="component" value="Unassembled WGS sequence"/>
</dbReference>
<proteinExistence type="predicted"/>
<feature type="non-terminal residue" evidence="2">
    <location>
        <position position="1"/>
    </location>
</feature>
<reference evidence="2" key="1">
    <citation type="submission" date="2021-02" db="EMBL/GenBank/DDBJ databases">
        <authorList>
            <person name="Nowell W R."/>
        </authorList>
    </citation>
    <scope>NUCLEOTIDE SEQUENCE</scope>
</reference>
<gene>
    <name evidence="2" type="ORF">OKA104_LOCUS49124</name>
    <name evidence="1" type="ORF">VCS650_LOCUS43502</name>
</gene>
<sequence length="53" mass="6082">MNPDLQSQTQTTNLPRDHEVLEYEIKLNTLKHSFAGKSKGKSYALSLIEETYI</sequence>
<name>A0A820LH12_9BILA</name>
<evidence type="ECO:0000313" key="3">
    <source>
        <dbReference type="Proteomes" id="UP000663881"/>
    </source>
</evidence>
<dbReference type="AlphaFoldDB" id="A0A820LH12"/>
<dbReference type="EMBL" id="CAJNON010003767">
    <property type="protein sequence ID" value="CAF1526338.1"/>
    <property type="molecule type" value="Genomic_DNA"/>
</dbReference>